<feature type="active site" description="Proton acceptor" evidence="7">
    <location>
        <position position="297"/>
    </location>
</feature>
<name>A0ABT6LHU6_9ACTN</name>
<organism evidence="9 10">
    <name type="scientific">Streptomyces pseudovenezuelae</name>
    <dbReference type="NCBI Taxonomy" id="67350"/>
    <lineage>
        <taxon>Bacteria</taxon>
        <taxon>Bacillati</taxon>
        <taxon>Actinomycetota</taxon>
        <taxon>Actinomycetes</taxon>
        <taxon>Kitasatosporales</taxon>
        <taxon>Streptomycetaceae</taxon>
        <taxon>Streptomyces</taxon>
        <taxon>Streptomyces aurantiacus group</taxon>
    </lineage>
</organism>
<feature type="domain" description="Enolpyruvate transferase" evidence="8">
    <location>
        <begin position="4"/>
        <end position="404"/>
    </location>
</feature>
<feature type="binding site" evidence="7">
    <location>
        <position position="297"/>
    </location>
    <ligand>
        <name>3-phosphoshikimate</name>
        <dbReference type="ChEBI" id="CHEBI:145989"/>
    </ligand>
</feature>
<feature type="binding site" evidence="7">
    <location>
        <position position="15"/>
    </location>
    <ligand>
        <name>3-phosphoshikimate</name>
        <dbReference type="ChEBI" id="CHEBI:145989"/>
    </ligand>
</feature>
<keyword evidence="10" id="KW-1185">Reference proteome</keyword>
<keyword evidence="3 7" id="KW-0028">Amino-acid biosynthesis</keyword>
<feature type="binding site" evidence="7">
    <location>
        <position position="11"/>
    </location>
    <ligand>
        <name>3-phosphoshikimate</name>
        <dbReference type="ChEBI" id="CHEBI:145989"/>
    </ligand>
</feature>
<feature type="binding site" evidence="7">
    <location>
        <position position="328"/>
    </location>
    <ligand>
        <name>phosphoenolpyruvate</name>
        <dbReference type="ChEBI" id="CHEBI:58702"/>
    </ligand>
</feature>
<dbReference type="InterPro" id="IPR023193">
    <property type="entry name" value="EPSP_synthase_CS"/>
</dbReference>
<evidence type="ECO:0000256" key="6">
    <source>
        <dbReference type="ARBA" id="ARBA00044633"/>
    </source>
</evidence>
<dbReference type="Pfam" id="PF00275">
    <property type="entry name" value="EPSP_synthase"/>
    <property type="match status" value="1"/>
</dbReference>
<comment type="similarity">
    <text evidence="2 7">Belongs to the EPSP synthase family.</text>
</comment>
<dbReference type="SUPFAM" id="SSF55205">
    <property type="entry name" value="EPT/RTPC-like"/>
    <property type="match status" value="1"/>
</dbReference>
<evidence type="ECO:0000313" key="10">
    <source>
        <dbReference type="Proteomes" id="UP001160499"/>
    </source>
</evidence>
<feature type="binding site" evidence="7">
    <location>
        <position position="324"/>
    </location>
    <ligand>
        <name>3-phosphoshikimate</name>
        <dbReference type="ChEBI" id="CHEBI:145989"/>
    </ligand>
</feature>
<dbReference type="CDD" id="cd01556">
    <property type="entry name" value="EPSP_synthase"/>
    <property type="match status" value="1"/>
</dbReference>
<feature type="binding site" evidence="7">
    <location>
        <position position="157"/>
    </location>
    <ligand>
        <name>phosphoenolpyruvate</name>
        <dbReference type="ChEBI" id="CHEBI:58702"/>
    </ligand>
</feature>
<feature type="binding site" evidence="7">
    <location>
        <position position="371"/>
    </location>
    <ligand>
        <name>phosphoenolpyruvate</name>
        <dbReference type="ChEBI" id="CHEBI:58702"/>
    </ligand>
</feature>
<evidence type="ECO:0000256" key="7">
    <source>
        <dbReference type="HAMAP-Rule" id="MF_00210"/>
    </source>
</evidence>
<evidence type="ECO:0000256" key="4">
    <source>
        <dbReference type="ARBA" id="ARBA00022679"/>
    </source>
</evidence>
<comment type="pathway">
    <text evidence="1 7">Metabolic intermediate biosynthesis; chorismate biosynthesis; chorismate from D-erythrose 4-phosphate and phosphoenolpyruvate: step 6/7.</text>
</comment>
<dbReference type="GO" id="GO:0003866">
    <property type="term" value="F:3-phosphoshikimate 1-carboxyvinyltransferase activity"/>
    <property type="evidence" value="ECO:0007669"/>
    <property type="project" value="UniProtKB-EC"/>
</dbReference>
<dbReference type="InterPro" id="IPR036968">
    <property type="entry name" value="Enolpyruvate_Tfrase_sf"/>
</dbReference>
<feature type="binding site" evidence="7">
    <location>
        <position position="10"/>
    </location>
    <ligand>
        <name>3-phosphoshikimate</name>
        <dbReference type="ChEBI" id="CHEBI:145989"/>
    </ligand>
</feature>
<evidence type="ECO:0000256" key="5">
    <source>
        <dbReference type="ARBA" id="ARBA00023141"/>
    </source>
</evidence>
<accession>A0ABT6LHU6</accession>
<dbReference type="InterPro" id="IPR001986">
    <property type="entry name" value="Enolpyruvate_Tfrase_dom"/>
</dbReference>
<comment type="function">
    <text evidence="7">Catalyzes the transfer of the enolpyruvyl moiety of phosphoenolpyruvate (PEP) to the 5-hydroxyl of shikimate-3-phosphate (S3P) to produce enolpyruvyl shikimate-3-phosphate and inorganic phosphate.</text>
</comment>
<keyword evidence="4 7" id="KW-0808">Transferase</keyword>
<dbReference type="PIRSF" id="PIRSF000505">
    <property type="entry name" value="EPSPS"/>
    <property type="match status" value="1"/>
</dbReference>
<evidence type="ECO:0000256" key="2">
    <source>
        <dbReference type="ARBA" id="ARBA00009948"/>
    </source>
</evidence>
<feature type="binding site" evidence="7">
    <location>
        <position position="109"/>
    </location>
    <ligand>
        <name>phosphoenolpyruvate</name>
        <dbReference type="ChEBI" id="CHEBI:58702"/>
    </ligand>
</feature>
<dbReference type="PROSITE" id="PS00885">
    <property type="entry name" value="EPSP_SYNTHASE_2"/>
    <property type="match status" value="1"/>
</dbReference>
<dbReference type="InterPro" id="IPR006264">
    <property type="entry name" value="EPSP_synthase"/>
</dbReference>
<comment type="subunit">
    <text evidence="7">Monomer.</text>
</comment>
<evidence type="ECO:0000259" key="8">
    <source>
        <dbReference type="Pfam" id="PF00275"/>
    </source>
</evidence>
<evidence type="ECO:0000313" key="9">
    <source>
        <dbReference type="EMBL" id="MDH6215877.1"/>
    </source>
</evidence>
<reference evidence="9 10" key="1">
    <citation type="submission" date="2023-04" db="EMBL/GenBank/DDBJ databases">
        <title>Forest soil microbial communities from Buena Vista Peninsula, Colon Province, Panama.</title>
        <authorList>
            <person name="Bouskill N."/>
        </authorList>
    </citation>
    <scope>NUCLEOTIDE SEQUENCE [LARGE SCALE GENOMIC DNA]</scope>
    <source>
        <strain evidence="9 10">GGS1</strain>
    </source>
</reference>
<feature type="binding site" evidence="7">
    <location>
        <position position="156"/>
    </location>
    <ligand>
        <name>3-phosphoshikimate</name>
        <dbReference type="ChEBI" id="CHEBI:145989"/>
    </ligand>
</feature>
<feature type="binding site" evidence="7">
    <location>
        <position position="155"/>
    </location>
    <ligand>
        <name>3-phosphoshikimate</name>
        <dbReference type="ChEBI" id="CHEBI:145989"/>
    </ligand>
</feature>
<dbReference type="RefSeq" id="WP_280876835.1">
    <property type="nucleotide sequence ID" value="NZ_JARXVH010000004.1"/>
</dbReference>
<proteinExistence type="inferred from homology"/>
<feature type="binding site" evidence="7">
    <location>
        <position position="157"/>
    </location>
    <ligand>
        <name>3-phosphoshikimate</name>
        <dbReference type="ChEBI" id="CHEBI:145989"/>
    </ligand>
</feature>
<dbReference type="Proteomes" id="UP001160499">
    <property type="component" value="Unassembled WGS sequence"/>
</dbReference>
<feature type="binding site" evidence="7">
    <location>
        <position position="320"/>
    </location>
    <ligand>
        <name>3-phosphoshikimate</name>
        <dbReference type="ChEBI" id="CHEBI:145989"/>
    </ligand>
</feature>
<comment type="catalytic activity">
    <reaction evidence="6">
        <text>3-phosphoshikimate + phosphoenolpyruvate = 5-O-(1-carboxyvinyl)-3-phosphoshikimate + phosphate</text>
        <dbReference type="Rhea" id="RHEA:21256"/>
        <dbReference type="ChEBI" id="CHEBI:43474"/>
        <dbReference type="ChEBI" id="CHEBI:57701"/>
        <dbReference type="ChEBI" id="CHEBI:58702"/>
        <dbReference type="ChEBI" id="CHEBI:145989"/>
        <dbReference type="EC" id="2.5.1.19"/>
    </reaction>
    <physiologicalReaction direction="left-to-right" evidence="6">
        <dbReference type="Rhea" id="RHEA:21257"/>
    </physiologicalReaction>
</comment>
<dbReference type="PANTHER" id="PTHR21090">
    <property type="entry name" value="AROM/DEHYDROQUINATE SYNTHASE"/>
    <property type="match status" value="1"/>
</dbReference>
<feature type="binding site" evidence="7">
    <location>
        <position position="396"/>
    </location>
    <ligand>
        <name>phosphoenolpyruvate</name>
        <dbReference type="ChEBI" id="CHEBI:58702"/>
    </ligand>
</feature>
<feature type="binding site" evidence="7">
    <location>
        <position position="10"/>
    </location>
    <ligand>
        <name>phosphoenolpyruvate</name>
        <dbReference type="ChEBI" id="CHEBI:58702"/>
    </ligand>
</feature>
<keyword evidence="5 7" id="KW-0057">Aromatic amino acid biosynthesis</keyword>
<sequence length="412" mass="43631">MPSVALPGSKSLTARALFLAAAADGVTTLVRPLRSDDTEGFTEGLTRLGYRVGRTRDAWQVDGRPQGPAAAEADVHCRDGATTARFLPALAAAGHGTYRFDASPQMRRRPLLPLTRALRDLGVDLRHEEQEGHHPLTVRAAGVEGGDVVLDAGQSSQYLTALLLLGPLTRKGLRIRVTDLVSAPYVEITIAMMRAFGAEVGREGDVYVVPPGGYRATTYAIEPDASTAGYFFAAAAVTPGAEVTVPGLGTGALQGDLGFVDVLRSMGADVTVGPDATTVRGPEALRGLTVNMRDISDTMPTLAAIAPFASGPVRIEDVANTRVKECDRLEACAENLRRLGVEVATGADWIEIRPGASPAGGTEIKSYGDHRIVMSFAVTGLRVPGISFDDPGCVRKTFPGFHEAFAELRARW</sequence>
<dbReference type="HAMAP" id="MF_00210">
    <property type="entry name" value="EPSP_synth"/>
    <property type="match status" value="1"/>
</dbReference>
<comment type="subcellular location">
    <subcellularLocation>
        <location evidence="7">Cytoplasm</location>
    </subcellularLocation>
</comment>
<dbReference type="Gene3D" id="3.65.10.10">
    <property type="entry name" value="Enolpyruvate transferase domain"/>
    <property type="match status" value="2"/>
</dbReference>
<evidence type="ECO:0000256" key="1">
    <source>
        <dbReference type="ARBA" id="ARBA00004811"/>
    </source>
</evidence>
<gene>
    <name evidence="7" type="primary">aroA</name>
    <name evidence="9" type="ORF">M2283_003181</name>
</gene>
<evidence type="ECO:0000256" key="3">
    <source>
        <dbReference type="ARBA" id="ARBA00022605"/>
    </source>
</evidence>
<dbReference type="PANTHER" id="PTHR21090:SF5">
    <property type="entry name" value="PENTAFUNCTIONAL AROM POLYPEPTIDE"/>
    <property type="match status" value="1"/>
</dbReference>
<dbReference type="EMBL" id="JARXVH010000004">
    <property type="protein sequence ID" value="MDH6215877.1"/>
    <property type="molecule type" value="Genomic_DNA"/>
</dbReference>
<dbReference type="NCBIfam" id="TIGR01356">
    <property type="entry name" value="aroA"/>
    <property type="match status" value="1"/>
</dbReference>
<keyword evidence="7" id="KW-0963">Cytoplasm</keyword>
<protein>
    <recommendedName>
        <fullName evidence="7">3-phosphoshikimate 1-carboxyvinyltransferase</fullName>
        <ecNumber evidence="7">2.5.1.19</ecNumber>
    </recommendedName>
    <alternativeName>
        <fullName evidence="7">5-enolpyruvylshikimate-3-phosphate synthase</fullName>
        <shortName evidence="7">EPSP synthase</shortName>
        <shortName evidence="7">EPSPS</shortName>
    </alternativeName>
</protein>
<comment type="caution">
    <text evidence="7">Lacks conserved residue(s) required for the propagation of feature annotation.</text>
</comment>
<comment type="caution">
    <text evidence="9">The sequence shown here is derived from an EMBL/GenBank/DDBJ whole genome shotgun (WGS) entry which is preliminary data.</text>
</comment>
<dbReference type="EC" id="2.5.1.19" evidence="7"/>
<dbReference type="InterPro" id="IPR013792">
    <property type="entry name" value="RNA3'P_cycl/enolpyr_Trfase_a/b"/>
</dbReference>